<dbReference type="AlphaFoldDB" id="A0AA85BLQ9"/>
<organism evidence="2 3">
    <name type="scientific">Schistosoma mattheei</name>
    <dbReference type="NCBI Taxonomy" id="31246"/>
    <lineage>
        <taxon>Eukaryota</taxon>
        <taxon>Metazoa</taxon>
        <taxon>Spiralia</taxon>
        <taxon>Lophotrochozoa</taxon>
        <taxon>Platyhelminthes</taxon>
        <taxon>Trematoda</taxon>
        <taxon>Digenea</taxon>
        <taxon>Strigeidida</taxon>
        <taxon>Schistosomatoidea</taxon>
        <taxon>Schistosomatidae</taxon>
        <taxon>Schistosoma</taxon>
    </lineage>
</organism>
<name>A0AA85BLQ9_9TREM</name>
<keyword evidence="1" id="KW-0472">Membrane</keyword>
<dbReference type="WBParaSite" id="SMTH1_65410.1">
    <property type="protein sequence ID" value="SMTH1_65410.1"/>
    <property type="gene ID" value="SMTH1_65410"/>
</dbReference>
<evidence type="ECO:0000313" key="2">
    <source>
        <dbReference type="Proteomes" id="UP000050791"/>
    </source>
</evidence>
<feature type="transmembrane region" description="Helical" evidence="1">
    <location>
        <begin position="129"/>
        <end position="152"/>
    </location>
</feature>
<proteinExistence type="predicted"/>
<evidence type="ECO:0000313" key="3">
    <source>
        <dbReference type="WBParaSite" id="SMTH1_65410.1"/>
    </source>
</evidence>
<protein>
    <submittedName>
        <fullName evidence="3">Uncharacterized protein</fullName>
    </submittedName>
</protein>
<keyword evidence="1" id="KW-0812">Transmembrane</keyword>
<dbReference type="Proteomes" id="UP000050791">
    <property type="component" value="Unassembled WGS sequence"/>
</dbReference>
<reference evidence="3" key="1">
    <citation type="submission" date="2023-11" db="UniProtKB">
        <authorList>
            <consortium name="WormBaseParasite"/>
        </authorList>
    </citation>
    <scope>IDENTIFICATION</scope>
</reference>
<evidence type="ECO:0000256" key="1">
    <source>
        <dbReference type="SAM" id="Phobius"/>
    </source>
</evidence>
<keyword evidence="1" id="KW-1133">Transmembrane helix</keyword>
<accession>A0AA85BLQ9</accession>
<feature type="transmembrane region" description="Helical" evidence="1">
    <location>
        <begin position="100"/>
        <end position="123"/>
    </location>
</feature>
<sequence length="202" mass="23612">MSMRTPYERLRTFCSQLAKYIPEIQLQPPHTIKNYGNCPYFYKFHLGTKDLVEKFNGDILPSSNNTYRLSNVPRESIGTHSDEMKLQDFQWLMNKKLTCVLLWLGVIILIVGVIALQIASFFLHKRQDILSIGVGCLSSGLWLLSVTLFTFLHAHVFIYEIPDDNIYEHQDVVTRRKEDQTFNTEDEFEYRITEKVIMDHSS</sequence>